<keyword evidence="4" id="KW-1185">Reference proteome</keyword>
<dbReference type="Proteomes" id="UP000001880">
    <property type="component" value="Chromosome"/>
</dbReference>
<evidence type="ECO:0000313" key="3">
    <source>
        <dbReference type="EMBL" id="ACY12718.1"/>
    </source>
</evidence>
<feature type="transmembrane region" description="Helical" evidence="1">
    <location>
        <begin position="102"/>
        <end position="120"/>
    </location>
</feature>
<evidence type="ECO:0000259" key="2">
    <source>
        <dbReference type="Pfam" id="PF04892"/>
    </source>
</evidence>
<proteinExistence type="predicted"/>
<feature type="transmembrane region" description="Helical" evidence="1">
    <location>
        <begin position="443"/>
        <end position="463"/>
    </location>
</feature>
<dbReference type="eggNOG" id="COG4767">
    <property type="taxonomic scope" value="Bacteria"/>
</dbReference>
<feature type="transmembrane region" description="Helical" evidence="1">
    <location>
        <begin position="228"/>
        <end position="245"/>
    </location>
</feature>
<dbReference type="PANTHER" id="PTHR28008">
    <property type="entry name" value="DOMAIN PROTEIN, PUTATIVE (AFU_ORTHOLOGUE AFUA_3G10980)-RELATED"/>
    <property type="match status" value="1"/>
</dbReference>
<feature type="transmembrane region" description="Helical" evidence="1">
    <location>
        <begin position="21"/>
        <end position="40"/>
    </location>
</feature>
<feature type="transmembrane region" description="Helical" evidence="1">
    <location>
        <begin position="173"/>
        <end position="192"/>
    </location>
</feature>
<dbReference type="RefSeq" id="WP_012825345.1">
    <property type="nucleotide sequence ID" value="NC_013440.1"/>
</dbReference>
<dbReference type="InterPro" id="IPR006976">
    <property type="entry name" value="VanZ-like"/>
</dbReference>
<feature type="transmembrane region" description="Helical" evidence="1">
    <location>
        <begin position="140"/>
        <end position="161"/>
    </location>
</feature>
<dbReference type="EMBL" id="CP001804">
    <property type="protein sequence ID" value="ACY12718.1"/>
    <property type="molecule type" value="Genomic_DNA"/>
</dbReference>
<dbReference type="Pfam" id="PF04892">
    <property type="entry name" value="VanZ"/>
    <property type="match status" value="2"/>
</dbReference>
<sequence>MDAHSGAGGAVSDVERTASRWFLLLIVMYVGFIGAATFSVDAGSVSLERGLDKLGGLASGSATQLVTIHDLRDVATNLLLFLPLGVLVALRRGVQHLRPLSLWLAFGTLVSLGVEIGQSFTDRWADPVDLLTNTTGYLLGFGLTFVALRRFAFAPQALLGLSEVHSDDQVRTVAGLSFLYLCVYAALQLVPFDVSVRLSHLHAKLLAPPGYARIILDPFAHLSEGTDGFFALLYAAAGIAPAAALKFHLDVLRKRGSVVVTVWYGICVAAALEFAQIFIMSRTADVAAVLLAPPAAVLGWLLATGWERLQGVRAAEGRSARRDRIYGIALASVLYIVVLALMAWAPFDYESDLRVVRDKVREETNLIPFRLHFSTHSLGAVRDIVKESSQFAPLGLMTMLFLQARGRAESPLRASLFAGAVCTLVGVGLESGQAFFAGRYVDITDVLLAGAGGIAGSALWSVFRKSNPREQGRRGRTKSDSSGPR</sequence>
<feature type="transmembrane region" description="Helical" evidence="1">
    <location>
        <begin position="325"/>
        <end position="347"/>
    </location>
</feature>
<accession>D0LGH2</accession>
<keyword evidence="1" id="KW-0472">Membrane</keyword>
<feature type="transmembrane region" description="Helical" evidence="1">
    <location>
        <begin position="286"/>
        <end position="304"/>
    </location>
</feature>
<reference evidence="3 4" key="1">
    <citation type="journal article" date="2010" name="Stand. Genomic Sci.">
        <title>Complete genome sequence of Haliangium ochraceum type strain (SMP-2).</title>
        <authorList>
            <consortium name="US DOE Joint Genome Institute (JGI-PGF)"/>
            <person name="Ivanova N."/>
            <person name="Daum C."/>
            <person name="Lang E."/>
            <person name="Abt B."/>
            <person name="Kopitz M."/>
            <person name="Saunders E."/>
            <person name="Lapidus A."/>
            <person name="Lucas S."/>
            <person name="Glavina Del Rio T."/>
            <person name="Nolan M."/>
            <person name="Tice H."/>
            <person name="Copeland A."/>
            <person name="Cheng J.F."/>
            <person name="Chen F."/>
            <person name="Bruce D."/>
            <person name="Goodwin L."/>
            <person name="Pitluck S."/>
            <person name="Mavromatis K."/>
            <person name="Pati A."/>
            <person name="Mikhailova N."/>
            <person name="Chen A."/>
            <person name="Palaniappan K."/>
            <person name="Land M."/>
            <person name="Hauser L."/>
            <person name="Chang Y.J."/>
            <person name="Jeffries C.D."/>
            <person name="Detter J.C."/>
            <person name="Brettin T."/>
            <person name="Rohde M."/>
            <person name="Goker M."/>
            <person name="Bristow J."/>
            <person name="Markowitz V."/>
            <person name="Eisen J.A."/>
            <person name="Hugenholtz P."/>
            <person name="Kyrpides N.C."/>
            <person name="Klenk H.P."/>
        </authorList>
    </citation>
    <scope>NUCLEOTIDE SEQUENCE [LARGE SCALE GENOMIC DNA]</scope>
    <source>
        <strain evidence="4">DSM 14365 / CIP 107738 / JCM 11303 / AJ 13395 / SMP-2</strain>
    </source>
</reference>
<keyword evidence="1" id="KW-0812">Transmembrane</keyword>
<dbReference type="HOGENOM" id="CLU_562327_0_0_7"/>
<evidence type="ECO:0000256" key="1">
    <source>
        <dbReference type="SAM" id="Phobius"/>
    </source>
</evidence>
<feature type="transmembrane region" description="Helical" evidence="1">
    <location>
        <begin position="74"/>
        <end position="90"/>
    </location>
</feature>
<feature type="domain" description="VanZ-like" evidence="2">
    <location>
        <begin position="21"/>
        <end position="146"/>
    </location>
</feature>
<feature type="transmembrane region" description="Helical" evidence="1">
    <location>
        <begin position="257"/>
        <end position="280"/>
    </location>
</feature>
<feature type="domain" description="VanZ-like" evidence="2">
    <location>
        <begin position="333"/>
        <end position="463"/>
    </location>
</feature>
<dbReference type="PANTHER" id="PTHR28008:SF1">
    <property type="entry name" value="DOMAIN PROTEIN, PUTATIVE (AFU_ORTHOLOGUE AFUA_3G10980)-RELATED"/>
    <property type="match status" value="1"/>
</dbReference>
<dbReference type="AlphaFoldDB" id="D0LGH2"/>
<dbReference type="KEGG" id="hoh:Hoch_0077"/>
<dbReference type="OrthoDB" id="3787741at2"/>
<name>D0LGH2_HALO1</name>
<evidence type="ECO:0000313" key="4">
    <source>
        <dbReference type="Proteomes" id="UP000001880"/>
    </source>
</evidence>
<protein>
    <submittedName>
        <fullName evidence="3">VanZ family protein</fullName>
    </submittedName>
</protein>
<dbReference type="STRING" id="502025.Hoch_0077"/>
<gene>
    <name evidence="3" type="ordered locus">Hoch_0077</name>
</gene>
<keyword evidence="1" id="KW-1133">Transmembrane helix</keyword>
<organism evidence="3 4">
    <name type="scientific">Haliangium ochraceum (strain DSM 14365 / JCM 11303 / SMP-2)</name>
    <dbReference type="NCBI Taxonomy" id="502025"/>
    <lineage>
        <taxon>Bacteria</taxon>
        <taxon>Pseudomonadati</taxon>
        <taxon>Myxococcota</taxon>
        <taxon>Polyangia</taxon>
        <taxon>Haliangiales</taxon>
        <taxon>Kofleriaceae</taxon>
        <taxon>Haliangium</taxon>
    </lineage>
</organism>